<organism evidence="2 3">
    <name type="scientific">Cyclotella cryptica</name>
    <dbReference type="NCBI Taxonomy" id="29204"/>
    <lineage>
        <taxon>Eukaryota</taxon>
        <taxon>Sar</taxon>
        <taxon>Stramenopiles</taxon>
        <taxon>Ochrophyta</taxon>
        <taxon>Bacillariophyta</taxon>
        <taxon>Coscinodiscophyceae</taxon>
        <taxon>Thalassiosirophycidae</taxon>
        <taxon>Stephanodiscales</taxon>
        <taxon>Stephanodiscaceae</taxon>
        <taxon>Cyclotella</taxon>
    </lineage>
</organism>
<accession>A0ABD3P5T0</accession>
<gene>
    <name evidence="2" type="ORF">HJC23_003099</name>
</gene>
<evidence type="ECO:0000313" key="3">
    <source>
        <dbReference type="Proteomes" id="UP001516023"/>
    </source>
</evidence>
<proteinExistence type="predicted"/>
<feature type="region of interest" description="Disordered" evidence="1">
    <location>
        <begin position="152"/>
        <end position="183"/>
    </location>
</feature>
<keyword evidence="3" id="KW-1185">Reference proteome</keyword>
<protein>
    <submittedName>
        <fullName evidence="2">Uncharacterized protein</fullName>
    </submittedName>
</protein>
<dbReference type="AlphaFoldDB" id="A0ABD3P5T0"/>
<dbReference type="Proteomes" id="UP001516023">
    <property type="component" value="Unassembled WGS sequence"/>
</dbReference>
<dbReference type="InterPro" id="IPR011989">
    <property type="entry name" value="ARM-like"/>
</dbReference>
<feature type="region of interest" description="Disordered" evidence="1">
    <location>
        <begin position="1"/>
        <end position="27"/>
    </location>
</feature>
<dbReference type="SUPFAM" id="SSF48371">
    <property type="entry name" value="ARM repeat"/>
    <property type="match status" value="1"/>
</dbReference>
<evidence type="ECO:0000313" key="2">
    <source>
        <dbReference type="EMBL" id="KAL3782778.1"/>
    </source>
</evidence>
<name>A0ABD3P5T0_9STRA</name>
<sequence length="982" mass="107635">MGLFKTKGNIQHKNFEATDGSPKREKKRFIIFKGKKSKTVRINSFSKLEDPAASPSHQTSKTFTSQSASPERTQDNPCPIDVDGFPVHDEVDLPAGIPKSISAWAPSGVLSDLGLEEQRCDFDAVECNSRDNDVDSLGSPCEQFRKNFQAVQASSDPNGKMLMESPDGTNENREPPGIDIHSPPSTEYLSYYINALSSESSPDPSSEAPSRALRSLFSLSEHASSHQDRVKMVQWQPPSDNSMPLINALLDFLNRCERDTSEQYLAMLVLNNVSIPHENKRRIAIDCGGVKALARLLCQDPGCHLLVIILVNLTFCEASVRRDLLTYTETPEKDGDETGELTERGCRGDSHVVEALAYALLLASLSSEELASLPPIPLETPEGVVHTPLKLLSILTSILEDMNLHPSSRYKADGNSPPMLFEGGLAETARWSLCALKNLTRPDKLSPSSVVKAVSKEEASVDRVAAYALLDAGIVPLILRVVRIEAADGNGPFLQDPLEVGGGDGVSASNFPCWHLNSPQDAALYVLLHLTSVPEVRGILRNECGCTHELTKIVECGKSNEKLASLATGSLDRDAAEVTDLAHLGLQSMKARIALSYLSCTEGHYDCGLQAPECDTTMILAEHEVHCLIELLANCLHSRPKEGPGGYSSSSFSLKGTMHSIRCLMTKRSNRIVFASTLGARLNALLLKALAQYSFNEQDMDGEAAEHAVFSLYLMSNHGFQESISYTCPEQYQFLPAQFGAESHNADASTTLIKVLTIYSNMTTATPAGRHAALQLLLRARFLRYSGTVSDLVDSRKQYPCMCDFDIDEERLAATKTTSVEQRMEGVPPAANTLLRAIIRYQTNASSICVDPTKFPNALAAVKELSFGSKTVKHSGTIDEIAIANNIAKCADGLIAKAYGYAWRWEDEEAVLKAHPLIDENIQSSLNYVSEKERSVPYSPRRKGIFGRLRFSGEDEEDEPFSVLGLRCGVPMCGRYYARREF</sequence>
<evidence type="ECO:0000256" key="1">
    <source>
        <dbReference type="SAM" id="MobiDB-lite"/>
    </source>
</evidence>
<reference evidence="2 3" key="1">
    <citation type="journal article" date="2020" name="G3 (Bethesda)">
        <title>Improved Reference Genome for Cyclotella cryptica CCMP332, a Model for Cell Wall Morphogenesis, Salinity Adaptation, and Lipid Production in Diatoms (Bacillariophyta).</title>
        <authorList>
            <person name="Roberts W.R."/>
            <person name="Downey K.M."/>
            <person name="Ruck E.C."/>
            <person name="Traller J.C."/>
            <person name="Alverson A.J."/>
        </authorList>
    </citation>
    <scope>NUCLEOTIDE SEQUENCE [LARGE SCALE GENOMIC DNA]</scope>
    <source>
        <strain evidence="2 3">CCMP332</strain>
    </source>
</reference>
<feature type="region of interest" description="Disordered" evidence="1">
    <location>
        <begin position="43"/>
        <end position="77"/>
    </location>
</feature>
<dbReference type="EMBL" id="JABMIG020000277">
    <property type="protein sequence ID" value="KAL3782778.1"/>
    <property type="molecule type" value="Genomic_DNA"/>
</dbReference>
<dbReference type="InterPro" id="IPR016024">
    <property type="entry name" value="ARM-type_fold"/>
</dbReference>
<dbReference type="Gene3D" id="1.25.10.10">
    <property type="entry name" value="Leucine-rich Repeat Variant"/>
    <property type="match status" value="1"/>
</dbReference>
<comment type="caution">
    <text evidence="2">The sequence shown here is derived from an EMBL/GenBank/DDBJ whole genome shotgun (WGS) entry which is preliminary data.</text>
</comment>
<feature type="compositionally biased region" description="Polar residues" evidence="1">
    <location>
        <begin position="55"/>
        <end position="71"/>
    </location>
</feature>